<feature type="domain" description="LITAF" evidence="9">
    <location>
        <begin position="52"/>
        <end position="136"/>
    </location>
</feature>
<name>A0A8E0VEM0_9TREM</name>
<dbReference type="InterPro" id="IPR006629">
    <property type="entry name" value="LITAF"/>
</dbReference>
<dbReference type="AlphaFoldDB" id="A0A8E0VEM0"/>
<comment type="caution">
    <text evidence="10">The sequence shown here is derived from an EMBL/GenBank/DDBJ whole genome shotgun (WGS) entry which is preliminary data.</text>
</comment>
<keyword evidence="6" id="KW-0862">Zinc</keyword>
<gene>
    <name evidence="10" type="ORF">FBUS_04910</name>
</gene>
<dbReference type="GO" id="GO:0005765">
    <property type="term" value="C:lysosomal membrane"/>
    <property type="evidence" value="ECO:0007669"/>
    <property type="project" value="UniProtKB-SubCell"/>
</dbReference>
<dbReference type="SMART" id="SM00714">
    <property type="entry name" value="LITAF"/>
    <property type="match status" value="1"/>
</dbReference>
<dbReference type="PANTHER" id="PTHR23292:SF6">
    <property type="entry name" value="FI16602P1-RELATED"/>
    <property type="match status" value="1"/>
</dbReference>
<sequence length="137" mass="15413">VHWEGTLNRQRPTHKQSSTGKLYPVTCVPQIYSLPPYSNTWEAIGKPNPKMSAPVQTVIMQPMQTDPIRTTCPYCLKQVITKTEYQNGIFTYLCCAGLAVLGCFFGCCLIPFCLDPCKDVVHYCPSCGQRIGSYRRI</sequence>
<evidence type="ECO:0000256" key="2">
    <source>
        <dbReference type="ARBA" id="ARBA00004481"/>
    </source>
</evidence>
<protein>
    <submittedName>
        <fullName evidence="10">Lipopolysaccharide-induced tumor necrosis factor-alpha factor</fullName>
    </submittedName>
</protein>
<dbReference type="GO" id="GO:0031902">
    <property type="term" value="C:late endosome membrane"/>
    <property type="evidence" value="ECO:0007669"/>
    <property type="project" value="UniProtKB-SubCell"/>
</dbReference>
<dbReference type="PANTHER" id="PTHR23292">
    <property type="entry name" value="LIPOPOLYSACCHARIDE-INDUCED TUMOR NECROSIS FACTOR-ALPHA FACTOR"/>
    <property type="match status" value="1"/>
</dbReference>
<dbReference type="Proteomes" id="UP000728185">
    <property type="component" value="Unassembled WGS sequence"/>
</dbReference>
<dbReference type="Pfam" id="PF10601">
    <property type="entry name" value="zf-LITAF-like"/>
    <property type="match status" value="1"/>
</dbReference>
<reference evidence="10" key="1">
    <citation type="submission" date="2019-05" db="EMBL/GenBank/DDBJ databases">
        <title>Annotation for the trematode Fasciolopsis buski.</title>
        <authorList>
            <person name="Choi Y.-J."/>
        </authorList>
    </citation>
    <scope>NUCLEOTIDE SEQUENCE</scope>
    <source>
        <strain evidence="10">HT</strain>
        <tissue evidence="10">Whole worm</tissue>
    </source>
</reference>
<evidence type="ECO:0000313" key="11">
    <source>
        <dbReference type="Proteomes" id="UP000728185"/>
    </source>
</evidence>
<evidence type="ECO:0000256" key="6">
    <source>
        <dbReference type="ARBA" id="ARBA00022833"/>
    </source>
</evidence>
<keyword evidence="11" id="KW-1185">Reference proteome</keyword>
<keyword evidence="7 8" id="KW-0472">Membrane</keyword>
<evidence type="ECO:0000256" key="1">
    <source>
        <dbReference type="ARBA" id="ARBA00004414"/>
    </source>
</evidence>
<dbReference type="InterPro" id="IPR037519">
    <property type="entry name" value="LITAF_fam"/>
</dbReference>
<proteinExistence type="inferred from homology"/>
<feature type="transmembrane region" description="Helical" evidence="8">
    <location>
        <begin position="89"/>
        <end position="112"/>
    </location>
</feature>
<dbReference type="PROSITE" id="PS51837">
    <property type="entry name" value="LITAF"/>
    <property type="match status" value="1"/>
</dbReference>
<evidence type="ECO:0000259" key="9">
    <source>
        <dbReference type="PROSITE" id="PS51837"/>
    </source>
</evidence>
<evidence type="ECO:0000256" key="4">
    <source>
        <dbReference type="ARBA" id="ARBA00005975"/>
    </source>
</evidence>
<dbReference type="GO" id="GO:0008270">
    <property type="term" value="F:zinc ion binding"/>
    <property type="evidence" value="ECO:0007669"/>
    <property type="project" value="TreeGrafter"/>
</dbReference>
<evidence type="ECO:0000256" key="7">
    <source>
        <dbReference type="ARBA" id="ARBA00023136"/>
    </source>
</evidence>
<evidence type="ECO:0000313" key="10">
    <source>
        <dbReference type="EMBL" id="KAA0183479.1"/>
    </source>
</evidence>
<evidence type="ECO:0000256" key="3">
    <source>
        <dbReference type="ARBA" id="ARBA00004630"/>
    </source>
</evidence>
<evidence type="ECO:0000256" key="5">
    <source>
        <dbReference type="ARBA" id="ARBA00022723"/>
    </source>
</evidence>
<comment type="subcellular location">
    <subcellularLocation>
        <location evidence="2">Endosome membrane</location>
        <topology evidence="2">Peripheral membrane protein</topology>
    </subcellularLocation>
    <subcellularLocation>
        <location evidence="1">Late endosome membrane</location>
    </subcellularLocation>
    <subcellularLocation>
        <location evidence="3">Lysosome membrane</location>
        <topology evidence="3">Peripheral membrane protein</topology>
        <orientation evidence="3">Cytoplasmic side</orientation>
    </subcellularLocation>
</comment>
<keyword evidence="5" id="KW-0479">Metal-binding</keyword>
<organism evidence="10 11">
    <name type="scientific">Fasciolopsis buskii</name>
    <dbReference type="NCBI Taxonomy" id="27845"/>
    <lineage>
        <taxon>Eukaryota</taxon>
        <taxon>Metazoa</taxon>
        <taxon>Spiralia</taxon>
        <taxon>Lophotrochozoa</taxon>
        <taxon>Platyhelminthes</taxon>
        <taxon>Trematoda</taxon>
        <taxon>Digenea</taxon>
        <taxon>Plagiorchiida</taxon>
        <taxon>Echinostomata</taxon>
        <taxon>Echinostomatoidea</taxon>
        <taxon>Fasciolidae</taxon>
        <taxon>Fasciolopsis</taxon>
    </lineage>
</organism>
<comment type="similarity">
    <text evidence="4">Belongs to the CDIP1/LITAF family.</text>
</comment>
<dbReference type="EMBL" id="LUCM01011771">
    <property type="protein sequence ID" value="KAA0183479.1"/>
    <property type="molecule type" value="Genomic_DNA"/>
</dbReference>
<keyword evidence="8" id="KW-0812">Transmembrane</keyword>
<keyword evidence="8" id="KW-1133">Transmembrane helix</keyword>
<accession>A0A8E0VEM0</accession>
<feature type="non-terminal residue" evidence="10">
    <location>
        <position position="1"/>
    </location>
</feature>
<dbReference type="OrthoDB" id="5599753at2759"/>
<evidence type="ECO:0000256" key="8">
    <source>
        <dbReference type="SAM" id="Phobius"/>
    </source>
</evidence>